<dbReference type="InterPro" id="IPR038765">
    <property type="entry name" value="Papain-like_cys_pep_sf"/>
</dbReference>
<dbReference type="Gene3D" id="3.40.395.10">
    <property type="entry name" value="Adenoviral Proteinase, Chain A"/>
    <property type="match status" value="1"/>
</dbReference>
<feature type="region of interest" description="Disordered" evidence="1">
    <location>
        <begin position="255"/>
        <end position="337"/>
    </location>
</feature>
<dbReference type="PROSITE" id="PS51257">
    <property type="entry name" value="PROKAR_LIPOPROTEIN"/>
    <property type="match status" value="1"/>
</dbReference>
<feature type="compositionally biased region" description="Basic and acidic residues" evidence="1">
    <location>
        <begin position="301"/>
        <end position="320"/>
    </location>
</feature>
<dbReference type="AlphaFoldDB" id="A0A6A5YIA9"/>
<keyword evidence="3" id="KW-1185">Reference proteome</keyword>
<dbReference type="Proteomes" id="UP000799770">
    <property type="component" value="Unassembled WGS sequence"/>
</dbReference>
<proteinExistence type="predicted"/>
<evidence type="ECO:0000313" key="2">
    <source>
        <dbReference type="EMBL" id="KAF2106067.1"/>
    </source>
</evidence>
<accession>A0A6A5YIA9</accession>
<organism evidence="2 3">
    <name type="scientific">Lophiotrema nucula</name>
    <dbReference type="NCBI Taxonomy" id="690887"/>
    <lineage>
        <taxon>Eukaryota</taxon>
        <taxon>Fungi</taxon>
        <taxon>Dikarya</taxon>
        <taxon>Ascomycota</taxon>
        <taxon>Pezizomycotina</taxon>
        <taxon>Dothideomycetes</taxon>
        <taxon>Pleosporomycetidae</taxon>
        <taxon>Pleosporales</taxon>
        <taxon>Lophiotremataceae</taxon>
        <taxon>Lophiotrema</taxon>
    </lineage>
</organism>
<dbReference type="EMBL" id="ML977367">
    <property type="protein sequence ID" value="KAF2106067.1"/>
    <property type="molecule type" value="Genomic_DNA"/>
</dbReference>
<dbReference type="SUPFAM" id="SSF54001">
    <property type="entry name" value="Cysteine proteinases"/>
    <property type="match status" value="1"/>
</dbReference>
<name>A0A6A5YIA9_9PLEO</name>
<feature type="compositionally biased region" description="Polar residues" evidence="1">
    <location>
        <begin position="39"/>
        <end position="59"/>
    </location>
</feature>
<feature type="compositionally biased region" description="Acidic residues" evidence="1">
    <location>
        <begin position="259"/>
        <end position="292"/>
    </location>
</feature>
<protein>
    <submittedName>
        <fullName evidence="2">Uncharacterized protein</fullName>
    </submittedName>
</protein>
<evidence type="ECO:0000256" key="1">
    <source>
        <dbReference type="SAM" id="MobiDB-lite"/>
    </source>
</evidence>
<feature type="region of interest" description="Disordered" evidence="1">
    <location>
        <begin position="34"/>
        <end position="59"/>
    </location>
</feature>
<evidence type="ECO:0000313" key="3">
    <source>
        <dbReference type="Proteomes" id="UP000799770"/>
    </source>
</evidence>
<sequence length="337" mass="37745">MSLRRTSSPQMIGTAILSSCLLCGSGSNFNSAPRELKSSDLTSPRHSKHTITTGPTGSKLVRSQTCCVRYLRICIFTNKRPEHLELNRDTHWSLIFIDVNYGNIVHYDSAGNMIAEVAEFWKCTTPYVFGEKDWNRCFEYRSPTWVKFPSKQGPPKDSQIRNGDCGSAVLWTLGKLLSRLTSPAPPSNQPFRQFPHRTNWLTWEVAVEAGSIEYGFDWEEDFDGETERDRIRESIFKLFPEYKCLVKDQATKDNVIEADTNEGEATEDEATEDEAAEDEAAEEEAAEEEATEDNAIQSSMTKDKAADGNVGDERQSHDETIASPDTASEDVGPGSDF</sequence>
<gene>
    <name evidence="2" type="ORF">BDV96DRAFT_607720</name>
</gene>
<reference evidence="2" key="1">
    <citation type="journal article" date="2020" name="Stud. Mycol.">
        <title>101 Dothideomycetes genomes: a test case for predicting lifestyles and emergence of pathogens.</title>
        <authorList>
            <person name="Haridas S."/>
            <person name="Albert R."/>
            <person name="Binder M."/>
            <person name="Bloem J."/>
            <person name="Labutti K."/>
            <person name="Salamov A."/>
            <person name="Andreopoulos B."/>
            <person name="Baker S."/>
            <person name="Barry K."/>
            <person name="Bills G."/>
            <person name="Bluhm B."/>
            <person name="Cannon C."/>
            <person name="Castanera R."/>
            <person name="Culley D."/>
            <person name="Daum C."/>
            <person name="Ezra D."/>
            <person name="Gonzalez J."/>
            <person name="Henrissat B."/>
            <person name="Kuo A."/>
            <person name="Liang C."/>
            <person name="Lipzen A."/>
            <person name="Lutzoni F."/>
            <person name="Magnuson J."/>
            <person name="Mondo S."/>
            <person name="Nolan M."/>
            <person name="Ohm R."/>
            <person name="Pangilinan J."/>
            <person name="Park H.-J."/>
            <person name="Ramirez L."/>
            <person name="Alfaro M."/>
            <person name="Sun H."/>
            <person name="Tritt A."/>
            <person name="Yoshinaga Y."/>
            <person name="Zwiers L.-H."/>
            <person name="Turgeon B."/>
            <person name="Goodwin S."/>
            <person name="Spatafora J."/>
            <person name="Crous P."/>
            <person name="Grigoriev I."/>
        </authorList>
    </citation>
    <scope>NUCLEOTIDE SEQUENCE</scope>
    <source>
        <strain evidence="2">CBS 627.86</strain>
    </source>
</reference>